<dbReference type="RefSeq" id="WP_189113614.1">
    <property type="nucleotide sequence ID" value="NZ_BMQC01000004.1"/>
</dbReference>
<keyword evidence="2" id="KW-0732">Signal</keyword>
<reference evidence="3" key="2">
    <citation type="submission" date="2020-09" db="EMBL/GenBank/DDBJ databases">
        <authorList>
            <person name="Sun Q."/>
            <person name="Ohkuma M."/>
        </authorList>
    </citation>
    <scope>NUCLEOTIDE SEQUENCE</scope>
    <source>
        <strain evidence="3">JCM 3091</strain>
    </source>
</reference>
<name>A0A8J3BNX0_9ACTN</name>
<protein>
    <recommendedName>
        <fullName evidence="5">Gram-positive cocci surface proteins LPxTG domain-containing protein</fullName>
    </recommendedName>
</protein>
<reference evidence="3" key="1">
    <citation type="journal article" date="2014" name="Int. J. Syst. Evol. Microbiol.">
        <title>Complete genome sequence of Corynebacterium casei LMG S-19264T (=DSM 44701T), isolated from a smear-ripened cheese.</title>
        <authorList>
            <consortium name="US DOE Joint Genome Institute (JGI-PGF)"/>
            <person name="Walter F."/>
            <person name="Albersmeier A."/>
            <person name="Kalinowski J."/>
            <person name="Ruckert C."/>
        </authorList>
    </citation>
    <scope>NUCLEOTIDE SEQUENCE</scope>
    <source>
        <strain evidence="3">JCM 3091</strain>
    </source>
</reference>
<keyword evidence="1" id="KW-0812">Transmembrane</keyword>
<gene>
    <name evidence="3" type="ORF">GCM10010124_16480</name>
</gene>
<evidence type="ECO:0000256" key="1">
    <source>
        <dbReference type="SAM" id="Phobius"/>
    </source>
</evidence>
<comment type="caution">
    <text evidence="3">The sequence shown here is derived from an EMBL/GenBank/DDBJ whole genome shotgun (WGS) entry which is preliminary data.</text>
</comment>
<dbReference type="Proteomes" id="UP000662200">
    <property type="component" value="Unassembled WGS sequence"/>
</dbReference>
<evidence type="ECO:0008006" key="5">
    <source>
        <dbReference type="Google" id="ProtNLM"/>
    </source>
</evidence>
<keyword evidence="4" id="KW-1185">Reference proteome</keyword>
<accession>A0A8J3BNX0</accession>
<dbReference type="AlphaFoldDB" id="A0A8J3BNX0"/>
<sequence>MPISTTPRRAAYAAAALAVLAALVLPATPASAHFGQVVPAVDCVTVPVNGTYRAVFNYTSYSSSAVTVAVGTNNIVSPGGLNGSQPTRFSPGPRRAAFTTAAVPVNTVVVWKVHGNTATARSSSRSCGPQVSLPADGNGTGPVLALGASAVIAGAALLVRALRRRRA</sequence>
<feature type="transmembrane region" description="Helical" evidence="1">
    <location>
        <begin position="143"/>
        <end position="162"/>
    </location>
</feature>
<feature type="chain" id="PRO_5035272476" description="Gram-positive cocci surface proteins LPxTG domain-containing protein" evidence="2">
    <location>
        <begin position="33"/>
        <end position="167"/>
    </location>
</feature>
<keyword evidence="1" id="KW-0472">Membrane</keyword>
<dbReference type="EMBL" id="BMQC01000004">
    <property type="protein sequence ID" value="GGK24651.1"/>
    <property type="molecule type" value="Genomic_DNA"/>
</dbReference>
<feature type="signal peptide" evidence="2">
    <location>
        <begin position="1"/>
        <end position="32"/>
    </location>
</feature>
<organism evidence="3 4">
    <name type="scientific">Pilimelia terevasa</name>
    <dbReference type="NCBI Taxonomy" id="53372"/>
    <lineage>
        <taxon>Bacteria</taxon>
        <taxon>Bacillati</taxon>
        <taxon>Actinomycetota</taxon>
        <taxon>Actinomycetes</taxon>
        <taxon>Micromonosporales</taxon>
        <taxon>Micromonosporaceae</taxon>
        <taxon>Pilimelia</taxon>
    </lineage>
</organism>
<proteinExistence type="predicted"/>
<keyword evidence="1" id="KW-1133">Transmembrane helix</keyword>
<evidence type="ECO:0000313" key="3">
    <source>
        <dbReference type="EMBL" id="GGK24651.1"/>
    </source>
</evidence>
<evidence type="ECO:0000313" key="4">
    <source>
        <dbReference type="Proteomes" id="UP000662200"/>
    </source>
</evidence>
<evidence type="ECO:0000256" key="2">
    <source>
        <dbReference type="SAM" id="SignalP"/>
    </source>
</evidence>